<dbReference type="OrthoDB" id="1114455at2"/>
<dbReference type="InterPro" id="IPR019861">
    <property type="entry name" value="PorP/SprF_Bacteroidetes"/>
</dbReference>
<dbReference type="RefSeq" id="WP_013186665.1">
    <property type="nucleotide sequence ID" value="NC_014230.1"/>
</dbReference>
<feature type="signal peptide" evidence="1">
    <location>
        <begin position="1"/>
        <end position="21"/>
    </location>
</feature>
<gene>
    <name evidence="2" type="ordered locus">CA2559_04500</name>
</gene>
<dbReference type="GeneID" id="89452691"/>
<dbReference type="NCBIfam" id="TIGR03519">
    <property type="entry name" value="T9SS_PorP_fam"/>
    <property type="match status" value="1"/>
</dbReference>
<proteinExistence type="predicted"/>
<organism evidence="2 3">
    <name type="scientific">Croceibacter atlanticus (strain ATCC BAA-628 / JCM 21780 / CIP 108009 / IAM 15332 / KCTC 12090 / HTCC2559)</name>
    <dbReference type="NCBI Taxonomy" id="216432"/>
    <lineage>
        <taxon>Bacteria</taxon>
        <taxon>Pseudomonadati</taxon>
        <taxon>Bacteroidota</taxon>
        <taxon>Flavobacteriia</taxon>
        <taxon>Flavobacteriales</taxon>
        <taxon>Flavobacteriaceae</taxon>
        <taxon>Croceibacter</taxon>
    </lineage>
</organism>
<evidence type="ECO:0000313" key="2">
    <source>
        <dbReference type="EMBL" id="EAP87989.1"/>
    </source>
</evidence>
<dbReference type="Proteomes" id="UP000002297">
    <property type="component" value="Chromosome"/>
</dbReference>
<dbReference type="eggNOG" id="COG3064">
    <property type="taxonomic scope" value="Bacteria"/>
</dbReference>
<evidence type="ECO:0000256" key="1">
    <source>
        <dbReference type="SAM" id="SignalP"/>
    </source>
</evidence>
<keyword evidence="1" id="KW-0732">Signal</keyword>
<dbReference type="STRING" id="216432.CA2559_04500"/>
<keyword evidence="3" id="KW-1185">Reference proteome</keyword>
<dbReference type="KEGG" id="cat:CA2559_04500"/>
<feature type="chain" id="PRO_5002660790" description="Bacteroidetes-specific membrane protein" evidence="1">
    <location>
        <begin position="22"/>
        <end position="310"/>
    </location>
</feature>
<protein>
    <recommendedName>
        <fullName evidence="4">Bacteroidetes-specific membrane protein</fullName>
    </recommendedName>
</protein>
<evidence type="ECO:0000313" key="3">
    <source>
        <dbReference type="Proteomes" id="UP000002297"/>
    </source>
</evidence>
<reference evidence="2 3" key="1">
    <citation type="journal article" date="2010" name="J. Bacteriol.">
        <title>The complete genome sequence of Croceibacter atlanticus HTCC2559T.</title>
        <authorList>
            <person name="Oh H.M."/>
            <person name="Kang I."/>
            <person name="Ferriera S."/>
            <person name="Giovannoni S.J."/>
            <person name="Cho J.C."/>
        </authorList>
    </citation>
    <scope>NUCLEOTIDE SEQUENCE [LARGE SCALE GENOMIC DNA]</scope>
    <source>
        <strain evidence="3">ATCC BAA-628 / HTCC2559 / KCTC 12090</strain>
    </source>
</reference>
<name>A3U6X2_CROAH</name>
<dbReference type="Pfam" id="PF11751">
    <property type="entry name" value="PorP_SprF"/>
    <property type="match status" value="1"/>
</dbReference>
<sequence length="310" mass="34368">MKKLLVISSFVLLFASQFATAQQDPQYTQYMYNMSVVNPAYAGIKENLNVGVLYRDQWSGFRGAPKTFTFFAHSPVGEKTGLGLSAIADENGPVKETNVYADFSYRLDLGATTKLAFGVKAGATFHDVGLIDVGNNSQDNNDQAFSQNSNETFANFGAGFLLYGDNWYVGASIPNFLNATHLEINENGNDLELGNEVEHLFATAGYVFQVSENLKFKPSALVKTAFDAPVSFDVNANFLMYDRLEIGASYRLEDAVSGLINIRATDWVQLGFAYDYVLSDIGDYAPSSFEAMVIFDVFFNKKTFRSPRYF</sequence>
<dbReference type="AlphaFoldDB" id="A3U6X2"/>
<accession>A3U6X2</accession>
<dbReference type="HOGENOM" id="CLU_068235_0_1_10"/>
<dbReference type="EMBL" id="CP002046">
    <property type="protein sequence ID" value="EAP87989.1"/>
    <property type="molecule type" value="Genomic_DNA"/>
</dbReference>
<evidence type="ECO:0008006" key="4">
    <source>
        <dbReference type="Google" id="ProtNLM"/>
    </source>
</evidence>